<sequence length="2553" mass="280244">MRSLAHTQSSHAALKRSLAHTHQEEPGPQPVLSCSTQEEPGPHPVLSCSTQEEPGAHPSRGAWATASPLVQYSRGAWATPVLLCSTQEEPGPHPVLFCRIQEEPGPVLSCSTKMSLVLSCSTQEEPGPVLSCSTQEEPGPVLSCSTQEEPGPVLSCSTQEEPGPVLSCSTQEEPGPVLSCSTQEEPGPHLVLSCNAQEEPGPHPVLWPTPSPLVQHSRAPLVSVIRNDCGAGVSLSDMSIALSPMMSQDLHALVASTSPRMASGLDTGPPSGDYGRAKMDDHGQRYEKPPPLHTGADWKIVLHLPEIETWLRGTTRRVQDLTYSVQQDSENRHVDAHLVQLKDICEDISDHVEQIHALLETEFSLKLLSYSVSVIVDIHSVQLLWHQLRVSVLVLRERILRGLQDSNGNYTRQTDILQAFSAEPTEDRLDALTEVDDSGQLTIRCSQTYLSLDCGITAFELSDYSPSEELINGGVGEVAPGLERAPDLWACTEMEQDVPDLVKNVGLLTVVTNPAEVEVHDKPLAKGSETPTSAGGGSANKSIEDSGTSSVLPSLPVGSFLGVDRAPHVKGGLAAEADALWSLVANQQCSTPLSVEPHCRTSHHCESAPPKRPIRDCFNYTEDSPTQPTMPKRGLFLEDVEVSERRTKTTGRTASSLLALKTELSRSSPSLLDVPDRSKLCLPLKASYCNGPSGISQSYDCLFRTGDQRLEEKPKKSHKATNPHPGEHAACGRPNGKVRQKALDGKEGATCQKRTSVPDSTPSWQESSHRGRELVPAAVPSWTYQLVDGQDVVPTPVPRDLPASPSHNKLEKAVIPPSSLRSWSSEDSGTWNCSPPALQDGGAKDGSSSVSGESTTGKQVGAWYGSDEYLALPSHLKQTEVLALKLENLARLVPPSSTGEAIQNIDDWELSEMNSDSEMYPIFPLRKKQHRLGRVSPSSSSDMAPSLDDSIESGPLSDIFSDEDIFVPSPGPKRCDASSLDHTPNHLGLPTASKTSLIQQLVQDIRHQDNYEAVWDKIEGFVGQLDEFIRWMQEAMATTENWIPPKAETDRLKLYLETHLSFKLNVESHRTLKDSVTEEGRQLLELMVSHKSGLKDMLHMIGSQWKELQRQIKRQHSWILLALDAIKAEILATDVSAEDVAVEGSPEAEVQLCSLEAKRDAVDQMSLKLFSEQYARSSKRKEEFADMSKGSTAGNNGLLDFDSEYQEIWDWLIDMESTVMDRHGLMMSEDQQQHLYKRYSVEMTIREPKIRELLGKIAALSRSGPPLPGDVLQRVDLIREKWDLLGTALGVKILGAVPGPCDQGPRELLSPESGSRVKQLEVRIKELKGWLRDTELFIFNSCLRREKEGAVDTERQVQHFKTLCAEIKLRRRDIASILRLCQHLLEDQETCHLDADHQSMQLIIVNLERRWEAIIMQAMQWQSRLQKKLGREQETQGLLDSDWMDLNGTGEDDWEWDETDFHPKMIGEDSSDGNEKTHPAVPRLEVEASNDSETKEDGVVDPASSLCGPRVPAPFAPPVYQVYSLHNVELFDKHQQPFLQKPLVALHPKSLSYLQKSLNQDSSFSSTKSLPELLGGIAWTPLEQTIQRGSVSRHSECESGIASEGDTETAASSEACLLLDGEGTCAMQADRAETPCIQERPQPAHQTGENDGVEGLGTCHPRSALCWMKNKTEDFDRTTELAPQASEEGLQAKRDLLTFYDYSYLQSSSKLQLPTIATPSQASDSTGTSPATQQGLYHDTIKHQLNHSNLKSNAIMLPLSPDDPDHNSVEGVKKWITQQEGKQMPSFSSGSSLESISPAGDLLGSRTFRSSDCLQRSTSLESWLVSYKSNEDLFSGHGSADNSLSSDSVGELSKRTLDLLKRLEDIESPSDQKIKRSISDITLQSSSHKMSITGQHSLDIASSVNEDSASSLTELSSSEEISLCSEDIIVQKHTIPDSNASFRKHLTRSLAEESDANVSMIVNVSCTSACTDDEDDSDLLSSSTLTLTEDELGMKDEEDEVSSIATDEDIHDESGLMSGIEYIKNELQTWIRPKFMLPPDKKRASPCKALKCGKWGSSNRMMAVAEALSIEEILKGSAQKVSQDFSQRKQVTINEELACRNPLKDNSQVSKDTLVDDVENGNVESVQEQLGEELRRSQGPGVKDSVAEQNPDKESHVPEQQKHISAPKEHKLGVSWRSLSPRVTRDLQKDCEGGRHCDQKAYCPSVTKSWYVPSLEAGGQDMQTAQSQATVPDGQPGRTDLLDKPYDGCTASTDRDTSGSPDSCCHGHSTLSEEPMEDDSSVHDFVKEIIGMASTALKNKSQSESEVASPSSLSKIREKVLEHSHRSLQLRKGDFYSYLSLSSHDSDCGEVSSYAEDKSSTPVPSDDNIECFFEACTEDEPSAQEPISPDCNVETSAAENGAPAWSQESKASIECIAPSPLSVQPDLEASWSPSQQVPGTSKGEPASFQEHIECHSTDSAWGGPRGGVMEEPFYSRRPKSSDAGPTGAIALDLRFTPSYSRRKERPHHDTQTLMCASTLHHLHQEAPHHTNAVGNHFPQPASTYVKVCMGAYV</sequence>
<gene>
    <name evidence="6" type="ORF">NDU88_000492</name>
</gene>
<feature type="region of interest" description="Disordered" evidence="5">
    <location>
        <begin position="795"/>
        <end position="857"/>
    </location>
</feature>
<keyword evidence="7" id="KW-1185">Reference proteome</keyword>
<evidence type="ECO:0000256" key="4">
    <source>
        <dbReference type="ARBA" id="ARBA00023136"/>
    </source>
</evidence>
<dbReference type="Gene3D" id="1.20.58.60">
    <property type="match status" value="3"/>
</dbReference>
<evidence type="ECO:0000256" key="1">
    <source>
        <dbReference type="ARBA" id="ARBA00004308"/>
    </source>
</evidence>
<evidence type="ECO:0000256" key="5">
    <source>
        <dbReference type="SAM" id="MobiDB-lite"/>
    </source>
</evidence>
<feature type="region of interest" description="Disordered" evidence="5">
    <location>
        <begin position="2424"/>
        <end position="2488"/>
    </location>
</feature>
<dbReference type="EMBL" id="JANPWB010000013">
    <property type="protein sequence ID" value="KAJ1103064.1"/>
    <property type="molecule type" value="Genomic_DNA"/>
</dbReference>
<keyword evidence="2" id="KW-0597">Phosphoprotein</keyword>
<evidence type="ECO:0000256" key="2">
    <source>
        <dbReference type="ARBA" id="ARBA00022553"/>
    </source>
</evidence>
<feature type="compositionally biased region" description="Low complexity" evidence="5">
    <location>
        <begin position="846"/>
        <end position="857"/>
    </location>
</feature>
<evidence type="ECO:0008006" key="8">
    <source>
        <dbReference type="Google" id="ProtNLM"/>
    </source>
</evidence>
<feature type="region of interest" description="Disordered" evidence="5">
    <location>
        <begin position="519"/>
        <end position="550"/>
    </location>
</feature>
<feature type="compositionally biased region" description="Polar residues" evidence="5">
    <location>
        <begin position="529"/>
        <end position="550"/>
    </location>
</feature>
<reference evidence="6" key="1">
    <citation type="journal article" date="2022" name="bioRxiv">
        <title>Sequencing and chromosome-scale assembly of the giantPleurodeles waltlgenome.</title>
        <authorList>
            <person name="Brown T."/>
            <person name="Elewa A."/>
            <person name="Iarovenko S."/>
            <person name="Subramanian E."/>
            <person name="Araus A.J."/>
            <person name="Petzold A."/>
            <person name="Susuki M."/>
            <person name="Suzuki K.-i.T."/>
            <person name="Hayashi T."/>
            <person name="Toyoda A."/>
            <person name="Oliveira C."/>
            <person name="Osipova E."/>
            <person name="Leigh N.D."/>
            <person name="Simon A."/>
            <person name="Yun M.H."/>
        </authorList>
    </citation>
    <scope>NUCLEOTIDE SEQUENCE</scope>
    <source>
        <strain evidence="6">20211129_DDA</strain>
        <tissue evidence="6">Liver</tissue>
    </source>
</reference>
<dbReference type="CDD" id="cd00176">
    <property type="entry name" value="SPEC"/>
    <property type="match status" value="1"/>
</dbReference>
<feature type="compositionally biased region" description="Polar residues" evidence="5">
    <location>
        <begin position="819"/>
        <end position="833"/>
    </location>
</feature>
<feature type="region of interest" description="Disordered" evidence="5">
    <location>
        <begin position="2127"/>
        <end position="2174"/>
    </location>
</feature>
<evidence type="ECO:0000256" key="3">
    <source>
        <dbReference type="ARBA" id="ARBA00022737"/>
    </source>
</evidence>
<protein>
    <recommendedName>
        <fullName evidence="8">A-kinase anchor protein 6</fullName>
    </recommendedName>
</protein>
<dbReference type="InterPro" id="IPR018159">
    <property type="entry name" value="Spectrin/alpha-actinin"/>
</dbReference>
<feature type="compositionally biased region" description="Polar residues" evidence="5">
    <location>
        <begin position="2221"/>
        <end position="2230"/>
    </location>
</feature>
<dbReference type="Proteomes" id="UP001066276">
    <property type="component" value="Chromosome 9"/>
</dbReference>
<feature type="region of interest" description="Disordered" evidence="5">
    <location>
        <begin position="2220"/>
        <end position="2280"/>
    </location>
</feature>
<dbReference type="FunFam" id="1.20.58.60:FF:000117">
    <property type="entry name" value="A-kinase anchor protein 6"/>
    <property type="match status" value="1"/>
</dbReference>
<feature type="region of interest" description="Disordered" evidence="5">
    <location>
        <begin position="1"/>
        <end position="60"/>
    </location>
</feature>
<comment type="subcellular location">
    <subcellularLocation>
        <location evidence="1">Endomembrane system</location>
    </subcellularLocation>
</comment>
<feature type="region of interest" description="Disordered" evidence="5">
    <location>
        <begin position="1988"/>
        <end position="2010"/>
    </location>
</feature>
<feature type="compositionally biased region" description="Polar residues" evidence="5">
    <location>
        <begin position="752"/>
        <end position="766"/>
    </location>
</feature>
<name>A0AAV7MIS0_PLEWA</name>
<dbReference type="PANTHER" id="PTHR14514:SF2">
    <property type="entry name" value="A-KINASE ANCHOR PROTEIN 6"/>
    <property type="match status" value="1"/>
</dbReference>
<feature type="region of interest" description="Disordered" evidence="5">
    <location>
        <begin position="2379"/>
        <end position="2405"/>
    </location>
</feature>
<feature type="region of interest" description="Disordered" evidence="5">
    <location>
        <begin position="1462"/>
        <end position="1503"/>
    </location>
</feature>
<accession>A0AAV7MIS0</accession>
<evidence type="ECO:0000313" key="6">
    <source>
        <dbReference type="EMBL" id="KAJ1103064.1"/>
    </source>
</evidence>
<dbReference type="PANTHER" id="PTHR14514">
    <property type="entry name" value="PKA ANCHORING PROTEIN"/>
    <property type="match status" value="1"/>
</dbReference>
<keyword evidence="4" id="KW-0472">Membrane</keyword>
<feature type="compositionally biased region" description="Basic and acidic residues" evidence="5">
    <location>
        <begin position="2150"/>
        <end position="2172"/>
    </location>
</feature>
<organism evidence="6 7">
    <name type="scientific">Pleurodeles waltl</name>
    <name type="common">Iberian ribbed newt</name>
    <dbReference type="NCBI Taxonomy" id="8319"/>
    <lineage>
        <taxon>Eukaryota</taxon>
        <taxon>Metazoa</taxon>
        <taxon>Chordata</taxon>
        <taxon>Craniata</taxon>
        <taxon>Vertebrata</taxon>
        <taxon>Euteleostomi</taxon>
        <taxon>Amphibia</taxon>
        <taxon>Batrachia</taxon>
        <taxon>Caudata</taxon>
        <taxon>Salamandroidea</taxon>
        <taxon>Salamandridae</taxon>
        <taxon>Pleurodelinae</taxon>
        <taxon>Pleurodeles</taxon>
    </lineage>
</organism>
<feature type="compositionally biased region" description="Polar residues" evidence="5">
    <location>
        <begin position="1"/>
        <end position="11"/>
    </location>
</feature>
<keyword evidence="3" id="KW-0677">Repeat</keyword>
<proteinExistence type="predicted"/>
<evidence type="ECO:0000313" key="7">
    <source>
        <dbReference type="Proteomes" id="UP001066276"/>
    </source>
</evidence>
<feature type="region of interest" description="Disordered" evidence="5">
    <location>
        <begin position="711"/>
        <end position="772"/>
    </location>
</feature>
<feature type="compositionally biased region" description="Basic and acidic residues" evidence="5">
    <location>
        <begin position="1462"/>
        <end position="1478"/>
    </location>
</feature>
<dbReference type="SUPFAM" id="SSF46966">
    <property type="entry name" value="Spectrin repeat"/>
    <property type="match status" value="3"/>
</dbReference>
<comment type="caution">
    <text evidence="6">The sequence shown here is derived from an EMBL/GenBank/DDBJ whole genome shotgun (WGS) entry which is preliminary data.</text>
</comment>
<dbReference type="SMART" id="SM00150">
    <property type="entry name" value="SPEC"/>
    <property type="match status" value="3"/>
</dbReference>